<dbReference type="EMBL" id="LDRT01000111">
    <property type="protein sequence ID" value="KTR92100.1"/>
    <property type="molecule type" value="Genomic_DNA"/>
</dbReference>
<organism evidence="1 2">
    <name type="scientific">Microbacterium testaceum</name>
    <name type="common">Aureobacterium testaceum</name>
    <name type="synonym">Brevibacterium testaceum</name>
    <dbReference type="NCBI Taxonomy" id="2033"/>
    <lineage>
        <taxon>Bacteria</taxon>
        <taxon>Bacillati</taxon>
        <taxon>Actinomycetota</taxon>
        <taxon>Actinomycetes</taxon>
        <taxon>Micrococcales</taxon>
        <taxon>Microbacteriaceae</taxon>
        <taxon>Microbacterium</taxon>
    </lineage>
</organism>
<dbReference type="Pfam" id="PF06267">
    <property type="entry name" value="DUF1028"/>
    <property type="match status" value="1"/>
</dbReference>
<dbReference type="RefSeq" id="WP_058624707.1">
    <property type="nucleotide sequence ID" value="NZ_LDRT01000111.1"/>
</dbReference>
<dbReference type="InterPro" id="IPR029055">
    <property type="entry name" value="Ntn_hydrolases_N"/>
</dbReference>
<reference evidence="1 2" key="1">
    <citation type="journal article" date="2016" name="Front. Microbiol.">
        <title>Genomic Resource of Rice Seed Associated Bacteria.</title>
        <authorList>
            <person name="Midha S."/>
            <person name="Bansal K."/>
            <person name="Sharma S."/>
            <person name="Kumar N."/>
            <person name="Patil P.P."/>
            <person name="Chaudhry V."/>
            <person name="Patil P.B."/>
        </authorList>
    </citation>
    <scope>NUCLEOTIDE SEQUENCE [LARGE SCALE GENOMIC DNA]</scope>
    <source>
        <strain evidence="1 2">NS220</strain>
    </source>
</reference>
<sequence>MTFTVLARDTRRGLIGAATASRSLAVGASVISVDPAVGAVASQAWTNRALRGRLLAAMREGRTAADAVASVPRWDEGHALRQVAALAWTSPGAGRSGEEISAWAGHSTTTDAVLAGNLLTGPEVLEAMSAAWVHSRGDLADRLLEVLRAGEDAGGDARGRQSAAVLVASPAEIVLDLRVDDHDDPLAELTRLRRLSALPVEVPRARSGRAPRASAGDVTASS</sequence>
<dbReference type="InterPro" id="IPR010430">
    <property type="entry name" value="DUF1028"/>
</dbReference>
<evidence type="ECO:0000313" key="1">
    <source>
        <dbReference type="EMBL" id="KTR92100.1"/>
    </source>
</evidence>
<dbReference type="PANTHER" id="PTHR39328:SF1">
    <property type="entry name" value="BLL2871 PROTEIN"/>
    <property type="match status" value="1"/>
</dbReference>
<dbReference type="Gene3D" id="3.60.20.10">
    <property type="entry name" value="Glutamine Phosphoribosylpyrophosphate, subunit 1, domain 1"/>
    <property type="match status" value="1"/>
</dbReference>
<dbReference type="AlphaFoldDB" id="A0A147EUN8"/>
<protein>
    <recommendedName>
        <fullName evidence="3">DUF1028 domain-containing protein</fullName>
    </recommendedName>
</protein>
<accession>A0A147EUN8</accession>
<evidence type="ECO:0008006" key="3">
    <source>
        <dbReference type="Google" id="ProtNLM"/>
    </source>
</evidence>
<proteinExistence type="predicted"/>
<comment type="caution">
    <text evidence="1">The sequence shown here is derived from an EMBL/GenBank/DDBJ whole genome shotgun (WGS) entry which is preliminary data.</text>
</comment>
<dbReference type="PANTHER" id="PTHR39328">
    <property type="entry name" value="BLL2871 PROTEIN"/>
    <property type="match status" value="1"/>
</dbReference>
<name>A0A147EUN8_MICTE</name>
<dbReference type="PATRIC" id="fig|2033.6.peg.301"/>
<gene>
    <name evidence="1" type="ORF">NS220_14370</name>
</gene>
<evidence type="ECO:0000313" key="2">
    <source>
        <dbReference type="Proteomes" id="UP000075025"/>
    </source>
</evidence>
<dbReference type="SUPFAM" id="SSF56235">
    <property type="entry name" value="N-terminal nucleophile aminohydrolases (Ntn hydrolases)"/>
    <property type="match status" value="1"/>
</dbReference>
<dbReference type="Proteomes" id="UP000075025">
    <property type="component" value="Unassembled WGS sequence"/>
</dbReference>
<dbReference type="OrthoDB" id="9790012at2"/>